<feature type="compositionally biased region" description="Basic and acidic residues" evidence="1">
    <location>
        <begin position="520"/>
        <end position="536"/>
    </location>
</feature>
<dbReference type="EMBL" id="AFYH01049622">
    <property type="status" value="NOT_ANNOTATED_CDS"/>
    <property type="molecule type" value="Genomic_DNA"/>
</dbReference>
<evidence type="ECO:0000313" key="5">
    <source>
        <dbReference type="Proteomes" id="UP000008672"/>
    </source>
</evidence>
<evidence type="ECO:0000259" key="3">
    <source>
        <dbReference type="Pfam" id="PF16201"/>
    </source>
</evidence>
<dbReference type="HOGENOM" id="CLU_001185_0_0_1"/>
<evidence type="ECO:0000259" key="2">
    <source>
        <dbReference type="Pfam" id="PF11707"/>
    </source>
</evidence>
<reference evidence="4" key="2">
    <citation type="submission" date="2025-08" db="UniProtKB">
        <authorList>
            <consortium name="Ensembl"/>
        </authorList>
    </citation>
    <scope>IDENTIFICATION</scope>
</reference>
<dbReference type="Proteomes" id="UP000008672">
    <property type="component" value="Unassembled WGS sequence"/>
</dbReference>
<dbReference type="GO" id="GO:0000463">
    <property type="term" value="P:maturation of LSU-rRNA from tricistronic rRNA transcript (SSU-rRNA, 5.8S rRNA, LSU-rRNA)"/>
    <property type="evidence" value="ECO:0007669"/>
    <property type="project" value="TreeGrafter"/>
</dbReference>
<dbReference type="EMBL" id="AFYH01049626">
    <property type="status" value="NOT_ANNOTATED_CDS"/>
    <property type="molecule type" value="Genomic_DNA"/>
</dbReference>
<dbReference type="InterPro" id="IPR016024">
    <property type="entry name" value="ARM-type_fold"/>
</dbReference>
<dbReference type="EMBL" id="AFYH01049631">
    <property type="status" value="NOT_ANNOTATED_CDS"/>
    <property type="molecule type" value="Genomic_DNA"/>
</dbReference>
<accession>H3BBX4</accession>
<proteinExistence type="predicted"/>
<sequence length="2283" mass="259997">MGKKRKSGEFEKHSEVEEKQRKTVMEVEFTGTQLKAMLKDVETAFKGLETFLSLARKLPCTGLYDVVEGYIKISVECAEMFKLLDGEKRSESEMLLVFQTLEAILLRTASDLSHFSVVGMNIVKKLIHGYMQLLYGALQSESYSFQSGVCLSLGPSFKLQVSPPSENRASVTQRLLHVMNTLFFFFFPKQGRPDVRVAFIQFALSFLIAGDNAIIGQVLELKDFLMDVFSSGLKEDRISAVSILLSTLKTKVKISLSLVKLSWKSFASGQQILHSKLASVLLFYGVSGTGVEDPKEAGKVMVRELVHSFLLDLCCSLRHGINFYDASLGTDGRSVPGNLVLLRFILGLKTATEDELVAELLVSILKVCPDLLHRFFKETKYSFVPRLKSAWLDNVKLLRKIYEAQPEISKAFKTREFVPLPRLLSMVLVTSVPPVCNKSMFTQGLNLPNKVVKHTSLSLITFILKRALKNIEYCLHKEIWQGSEIYTPSVMEDFTQQYRETLSKFLPDMTSIVATWQSLSKKEKEEDGDREMKPEQTHSPTEETSEITELDEQHGSDDAETTLLKTVLLQVVCLYQRVVPHLVAQNTFDFSKLLRGIVNERGAREEVPPVLQYHILQLALELPAKKFSWFKVQDIPDMEKPSGKKSVFYLLLKMFVTSSNSQLKASTELLIIKVLRDTGVFDYTWKELELWLKQLNNITEAHQETVIQFLDWVRRLLLILDIAPVHRPSTRFHFVQSGSPLHLSVIPPHWEEDVLDMMDVIVENSEGLDEEIGFALNEELIQQTFPFSAVIPAALEARNKMMAQMNSETDTSVEEYLVTVLTDVLHTQRDPLALSLIFQMYDKEVESLSKNCERLSQFYQYYSLWIPEQLQELQFKQVAVDCVPHNPQRDATFTCVLKSAFKKGEKHLLQSDVKDNLAAAVSNLSLGDLLLSVEHVLLYIKSTVDTFSKFDKNAGASLLCLFMDLLRLLLQRAQEVTHFLQPKAAESQSEPDLFVDVDSTAAGEPAEDKVLKDILTAVFKHPTLEQWFMALELQSPPPSHNLNPVSVKLLSTQLNAGILSLLALSTSLLQAINHTDLVSRYLEAITQSILKELEAKKKAGAKAGLPSRKTQQLEGLEGLYLCMSAPQLQAIVVAVLQLPTEFLIVQRAAEDAPGLSWYGQTLVRILTENDLKTPEGGELFFSREQIKIVGTLVQMSCSEELEKVLLKTLQKETVFVQAVSTEVLTHCLNRCTEVSLIIAAFLIQHSKTHLLQFEIWCLGQGTGKNLRENIDLFVPLADVYLQYHRQGNFTQPVIVSSGALQVLKEAFWKKLINEVLADDGLEELTSELNILSRLIQCSKNSEDLTYLIKQLPEILEKAENCKKWILADSVSEVLENSQEELISWKKVLLASCIKSLVSTYSNCKDQKEEMLETEKSLLSRLQELVFSHKQVSVGDVAAPEWNSFVKMGLKYRYKDCSFLKTLDNLIQVLYEKQGSAKTLVQLPIIHMMVTNHSLFLPMMLKSREDLDVNDQMKDALADILLTLVKRCPSVCDSNHFAVLLGAYGATLGITVDQKLLLLLQTYEKNNVSLAEFRLWMWGPAAVEHHKTRKSLGQSLWQQPNMEEILSLLDREKMLQTILHYPQHRRLLPEEQKELLFKDDLIEYPDSLYDPCFLLPLFSALIVPEYVVDCRKFVDANALGLTVTALSSYDPKMRAAAYHVLGSFSSHLEAARFREKRQLQYLMDIVKNGIRQENLRLTFSLAVYVAKVVQQLLKPEEHMYVKISRFLLAHQYLDVKKVPGFYNLFYSFDFEHKVEREWVLGLLVDGLKDRHCYELYEHQRIFHIILIFFNSPLCDETTQTQILEVLQRAAHVTKAAYELIRDHSLLTWILQITEKRFVVTILPSHVYLALSHLHITHSGKFSEKVGISSTLQEIRNVMHFLSFSLNFICCVWCLDRANLGLDKMSQFLSMFSSVLRHRAAALEACKDNGWFTVSERVLSHRDILLLLHKWSVLDKNGQLQDALRSVAQKHKVKELLVTIKEKNRHCASVSSISWHGHKKLEEQAVENLDRELQLFHLEKCRDLLTYVFVYWEPVFASTPSLAEGQLDDSPEAQKAANELMCETTNLLVKWILKSLADHKLNTHCLTLVLGWLQKNIVHRAGVLEKILKDDDVRYNLLKLYNRVSNAVEEGSLSLAVHCIFSSIMVQLMNAWGLTKNPFFETVVEPFCLSALNEEDEMKKAAGTFLLSLYIRDLWLGAEKPEMFLTHVRTVSDMEQEAMGKDKEKRTKGKKQKEEETLVCLCRAI</sequence>
<reference evidence="5" key="1">
    <citation type="submission" date="2011-08" db="EMBL/GenBank/DDBJ databases">
        <title>The draft genome of Latimeria chalumnae.</title>
        <authorList>
            <person name="Di Palma F."/>
            <person name="Alfoldi J."/>
            <person name="Johnson J."/>
            <person name="Berlin A."/>
            <person name="Gnerre S."/>
            <person name="Jaffe D."/>
            <person name="MacCallum I."/>
            <person name="Young S."/>
            <person name="Walker B.J."/>
            <person name="Lander E."/>
            <person name="Lindblad-Toh K."/>
        </authorList>
    </citation>
    <scope>NUCLEOTIDE SEQUENCE [LARGE SCALE GENOMIC DNA]</scope>
    <source>
        <strain evidence="5">Wild caught</strain>
    </source>
</reference>
<dbReference type="FunCoup" id="H3BBX4">
    <property type="interactions" value="1784"/>
</dbReference>
<dbReference type="GO" id="GO:0000466">
    <property type="term" value="P:maturation of 5.8S rRNA from tricistronic rRNA transcript (SSU-rRNA, 5.8S rRNA, LSU-rRNA)"/>
    <property type="evidence" value="ECO:0007669"/>
    <property type="project" value="TreeGrafter"/>
</dbReference>
<dbReference type="EMBL" id="AFYH01049625">
    <property type="status" value="NOT_ANNOTATED_CDS"/>
    <property type="molecule type" value="Genomic_DNA"/>
</dbReference>
<dbReference type="InterPro" id="IPR039844">
    <property type="entry name" value="URB1"/>
</dbReference>
<dbReference type="EMBL" id="AFYH01049623">
    <property type="status" value="NOT_ANNOTATED_CDS"/>
    <property type="molecule type" value="Genomic_DNA"/>
</dbReference>
<feature type="region of interest" description="Disordered" evidence="1">
    <location>
        <begin position="520"/>
        <end position="556"/>
    </location>
</feature>
<dbReference type="GO" id="GO:0005730">
    <property type="term" value="C:nucleolus"/>
    <property type="evidence" value="ECO:0007669"/>
    <property type="project" value="TreeGrafter"/>
</dbReference>
<dbReference type="Pfam" id="PF11707">
    <property type="entry name" value="Npa1"/>
    <property type="match status" value="1"/>
</dbReference>
<feature type="domain" description="URB1 C-terminal" evidence="3">
    <location>
        <begin position="1678"/>
        <end position="1867"/>
    </location>
</feature>
<dbReference type="EMBL" id="AFYH01049630">
    <property type="status" value="NOT_ANNOTATED_CDS"/>
    <property type="molecule type" value="Genomic_DNA"/>
</dbReference>
<dbReference type="PANTHER" id="PTHR13500">
    <property type="entry name" value="NUCLEOLAR PRERIBOSOMAL-ASSOCIATED PROTEIN 1"/>
    <property type="match status" value="1"/>
</dbReference>
<evidence type="ECO:0000313" key="4">
    <source>
        <dbReference type="Ensembl" id="ENSLACP00000019395.1"/>
    </source>
</evidence>
<reference evidence="4" key="3">
    <citation type="submission" date="2025-09" db="UniProtKB">
        <authorList>
            <consortium name="Ensembl"/>
        </authorList>
    </citation>
    <scope>IDENTIFICATION</scope>
</reference>
<dbReference type="EMBL" id="AFYH01049624">
    <property type="status" value="NOT_ANNOTATED_CDS"/>
    <property type="molecule type" value="Genomic_DNA"/>
</dbReference>
<protein>
    <submittedName>
        <fullName evidence="4">URB1 ribosome biosis homolog</fullName>
    </submittedName>
</protein>
<dbReference type="GeneTree" id="ENSGT00390000014210"/>
<dbReference type="PANTHER" id="PTHR13500:SF0">
    <property type="entry name" value="NUCLEOLAR PRE-RIBOSOMAL-ASSOCIATED PROTEIN 1"/>
    <property type="match status" value="1"/>
</dbReference>
<dbReference type="SUPFAM" id="SSF48371">
    <property type="entry name" value="ARM repeat"/>
    <property type="match status" value="1"/>
</dbReference>
<keyword evidence="5" id="KW-1185">Reference proteome</keyword>
<dbReference type="EMBL" id="AFYH01049627">
    <property type="status" value="NOT_ANNOTATED_CDS"/>
    <property type="molecule type" value="Genomic_DNA"/>
</dbReference>
<dbReference type="EMBL" id="AFYH01049628">
    <property type="status" value="NOT_ANNOTATED_CDS"/>
    <property type="molecule type" value="Genomic_DNA"/>
</dbReference>
<dbReference type="Pfam" id="PF16201">
    <property type="entry name" value="NopRA1"/>
    <property type="match status" value="1"/>
</dbReference>
<dbReference type="InParanoid" id="H3BBX4"/>
<name>H3BBX4_LATCH</name>
<gene>
    <name evidence="4" type="primary">URB1</name>
</gene>
<dbReference type="STRING" id="7897.ENSLACP00000019395"/>
<dbReference type="OMA" id="VVWVWQS"/>
<organism evidence="4 5">
    <name type="scientific">Latimeria chalumnae</name>
    <name type="common">Coelacanth</name>
    <dbReference type="NCBI Taxonomy" id="7897"/>
    <lineage>
        <taxon>Eukaryota</taxon>
        <taxon>Metazoa</taxon>
        <taxon>Chordata</taxon>
        <taxon>Craniata</taxon>
        <taxon>Vertebrata</taxon>
        <taxon>Euteleostomi</taxon>
        <taxon>Coelacanthiformes</taxon>
        <taxon>Coelacanthidae</taxon>
        <taxon>Latimeria</taxon>
    </lineage>
</organism>
<dbReference type="InterPro" id="IPR032436">
    <property type="entry name" value="URB1_C"/>
</dbReference>
<dbReference type="EMBL" id="AFYH01049629">
    <property type="status" value="NOT_ANNOTATED_CDS"/>
    <property type="molecule type" value="Genomic_DNA"/>
</dbReference>
<evidence type="ECO:0000256" key="1">
    <source>
        <dbReference type="SAM" id="MobiDB-lite"/>
    </source>
</evidence>
<dbReference type="eggNOG" id="KOG1791">
    <property type="taxonomic scope" value="Eukaryota"/>
</dbReference>
<dbReference type="Ensembl" id="ENSLACT00000019530.1">
    <property type="protein sequence ID" value="ENSLACP00000019395.1"/>
    <property type="gene ID" value="ENSLACG00000017059.1"/>
</dbReference>
<dbReference type="InterPro" id="IPR021714">
    <property type="entry name" value="URB1_N"/>
</dbReference>
<feature type="domain" description="URB1 N-terminal" evidence="2">
    <location>
        <begin position="77"/>
        <end position="394"/>
    </location>
</feature>